<evidence type="ECO:0000313" key="7">
    <source>
        <dbReference type="EMBL" id="OLP53134.1"/>
    </source>
</evidence>
<keyword evidence="2 4" id="KW-0808">Transferase</keyword>
<organism evidence="7 8">
    <name type="scientific">Xaviernesmea rhizosphaerae</name>
    <dbReference type="NCBI Taxonomy" id="1672749"/>
    <lineage>
        <taxon>Bacteria</taxon>
        <taxon>Pseudomonadati</taxon>
        <taxon>Pseudomonadota</taxon>
        <taxon>Alphaproteobacteria</taxon>
        <taxon>Hyphomicrobiales</taxon>
        <taxon>Rhizobiaceae</taxon>
        <taxon>Rhizobium/Agrobacterium group</taxon>
        <taxon>Xaviernesmea</taxon>
    </lineage>
</organism>
<evidence type="ECO:0000259" key="5">
    <source>
        <dbReference type="Pfam" id="PF00370"/>
    </source>
</evidence>
<dbReference type="OrthoDB" id="9805576at2"/>
<evidence type="ECO:0000256" key="1">
    <source>
        <dbReference type="ARBA" id="ARBA00009156"/>
    </source>
</evidence>
<dbReference type="GO" id="GO:0016773">
    <property type="term" value="F:phosphotransferase activity, alcohol group as acceptor"/>
    <property type="evidence" value="ECO:0007669"/>
    <property type="project" value="InterPro"/>
</dbReference>
<dbReference type="CDD" id="cd07802">
    <property type="entry name" value="ASKHA_NBD_FGGY_EcLyxK-like"/>
    <property type="match status" value="1"/>
</dbReference>
<dbReference type="GO" id="GO:0005975">
    <property type="term" value="P:carbohydrate metabolic process"/>
    <property type="evidence" value="ECO:0007669"/>
    <property type="project" value="InterPro"/>
</dbReference>
<dbReference type="InterPro" id="IPR018484">
    <property type="entry name" value="FGGY_N"/>
</dbReference>
<dbReference type="InterPro" id="IPR018485">
    <property type="entry name" value="FGGY_C"/>
</dbReference>
<feature type="domain" description="Carbohydrate kinase FGGY C-terminal" evidence="6">
    <location>
        <begin position="264"/>
        <end position="453"/>
    </location>
</feature>
<accession>A0A1Q9ADW7</accession>
<dbReference type="PANTHER" id="PTHR43095">
    <property type="entry name" value="SUGAR KINASE"/>
    <property type="match status" value="1"/>
</dbReference>
<dbReference type="Pfam" id="PF02782">
    <property type="entry name" value="FGGY_C"/>
    <property type="match status" value="1"/>
</dbReference>
<evidence type="ECO:0000259" key="6">
    <source>
        <dbReference type="Pfam" id="PF02782"/>
    </source>
</evidence>
<feature type="domain" description="Carbohydrate kinase FGGY N-terminal" evidence="5">
    <location>
        <begin position="9"/>
        <end position="254"/>
    </location>
</feature>
<evidence type="ECO:0000256" key="3">
    <source>
        <dbReference type="ARBA" id="ARBA00022777"/>
    </source>
</evidence>
<name>A0A1Q9ADW7_9HYPH</name>
<dbReference type="PROSITE" id="PS00445">
    <property type="entry name" value="FGGY_KINASES_2"/>
    <property type="match status" value="1"/>
</dbReference>
<dbReference type="PANTHER" id="PTHR43095:SF3">
    <property type="entry name" value="L-XYLULOSE_3-KETO-L-GULONATE KINASE"/>
    <property type="match status" value="1"/>
</dbReference>
<reference evidence="7 8" key="1">
    <citation type="submission" date="2016-09" db="EMBL/GenBank/DDBJ databases">
        <title>Rhizobium sp. nov., a novel species isolated from the rice rhizosphere.</title>
        <authorList>
            <person name="Zhao J."/>
            <person name="Zhang X."/>
        </authorList>
    </citation>
    <scope>NUCLEOTIDE SEQUENCE [LARGE SCALE GENOMIC DNA]</scope>
    <source>
        <strain evidence="7 8">MH17</strain>
    </source>
</reference>
<dbReference type="InterPro" id="IPR018483">
    <property type="entry name" value="Carb_kinase_FGGY_CS"/>
</dbReference>
<dbReference type="Gene3D" id="3.30.420.40">
    <property type="match status" value="2"/>
</dbReference>
<evidence type="ECO:0000256" key="4">
    <source>
        <dbReference type="RuleBase" id="RU003733"/>
    </source>
</evidence>
<dbReference type="SUPFAM" id="SSF53067">
    <property type="entry name" value="Actin-like ATPase domain"/>
    <property type="match status" value="2"/>
</dbReference>
<comment type="similarity">
    <text evidence="1 4">Belongs to the FGGY kinase family.</text>
</comment>
<gene>
    <name evidence="7" type="ORF">BJF92_19130</name>
</gene>
<dbReference type="GO" id="GO:0016301">
    <property type="term" value="F:kinase activity"/>
    <property type="evidence" value="ECO:0007669"/>
    <property type="project" value="UniProtKB-KW"/>
</dbReference>
<dbReference type="InterPro" id="IPR050406">
    <property type="entry name" value="FGGY_Carb_Kinase"/>
</dbReference>
<dbReference type="EMBL" id="MKIO01000041">
    <property type="protein sequence ID" value="OLP53134.1"/>
    <property type="molecule type" value="Genomic_DNA"/>
</dbReference>
<sequence length="524" mass="54480">MPSLNGPILIGIDSGLTVTKAVVFDAATGAALAIARRRVPQSIPAPGHIERDMDGLWAASAAAIREALSACGRPAGDVLAVAATAHGDGIYLLDAAARPLGPAIVSLDTRAAALADHWNDGAVADAALSLTGQRPHASAPSALLAWIKAHQPERYARIGHFFAAKDWLTFCLSGTIGTDRTEASTSFTRVDTQDYDDAAFALFGLEDMATRRPAAAGSVEIVGRVTAQAARACGLLEGTPVVAGLHDVTASALGIGGYGTGVAAVIAGTYSINETVSTVPKVDPRWFCRNGILPGEWNAMSISPASTANYDWFIDQLCAADSAAAISAGDSIHARLAVEFDRARARPSSVLFHPYLFGSPFGGASSAGFYGLNAWHERADLVRAVLEGIAFNHRIHVEALVDGFQPTSVRLTGGISRNPAIAGLFADVLGLPVTATATEEAAAWGAALCAGVGAGVYASPTADPRDLKAIETVTQPDPEAQAAYEERYQLFCEIARTMQPLWPKLRALGAPPLQPGSDEQGAAR</sequence>
<dbReference type="STRING" id="1672749.BJF92_19130"/>
<comment type="caution">
    <text evidence="7">The sequence shown here is derived from an EMBL/GenBank/DDBJ whole genome shotgun (WGS) entry which is preliminary data.</text>
</comment>
<proteinExistence type="inferred from homology"/>
<dbReference type="InterPro" id="IPR043129">
    <property type="entry name" value="ATPase_NBD"/>
</dbReference>
<evidence type="ECO:0000313" key="8">
    <source>
        <dbReference type="Proteomes" id="UP000186143"/>
    </source>
</evidence>
<dbReference type="Pfam" id="PF00370">
    <property type="entry name" value="FGGY_N"/>
    <property type="match status" value="1"/>
</dbReference>
<dbReference type="PIRSF" id="PIRSF000538">
    <property type="entry name" value="GlpK"/>
    <property type="match status" value="1"/>
</dbReference>
<dbReference type="AlphaFoldDB" id="A0A1Q9ADW7"/>
<dbReference type="Proteomes" id="UP000186143">
    <property type="component" value="Unassembled WGS sequence"/>
</dbReference>
<protein>
    <submittedName>
        <fullName evidence="7">Carbohydrate kinase</fullName>
    </submittedName>
</protein>
<dbReference type="RefSeq" id="WP_075636999.1">
    <property type="nucleotide sequence ID" value="NZ_MKIO01000041.1"/>
</dbReference>
<dbReference type="InterPro" id="IPR000577">
    <property type="entry name" value="Carb_kinase_FGGY"/>
</dbReference>
<evidence type="ECO:0000256" key="2">
    <source>
        <dbReference type="ARBA" id="ARBA00022679"/>
    </source>
</evidence>
<keyword evidence="3 4" id="KW-0418">Kinase</keyword>